<dbReference type="GO" id="GO:0005634">
    <property type="term" value="C:nucleus"/>
    <property type="evidence" value="ECO:0007669"/>
    <property type="project" value="TreeGrafter"/>
</dbReference>
<evidence type="ECO:0000313" key="3">
    <source>
        <dbReference type="EMBL" id="GIL68195.1"/>
    </source>
</evidence>
<name>A0A8J4FEY4_9CHLO</name>
<feature type="region of interest" description="Disordered" evidence="2">
    <location>
        <begin position="192"/>
        <end position="329"/>
    </location>
</feature>
<feature type="region of interest" description="Disordered" evidence="2">
    <location>
        <begin position="398"/>
        <end position="459"/>
    </location>
</feature>
<evidence type="ECO:0000256" key="1">
    <source>
        <dbReference type="ARBA" id="ARBA00009207"/>
    </source>
</evidence>
<sequence>MATQAEPMDAAASTGNEPAEPERGGAPSESVAPSSAYISSEADLIAFTRLPLEERYLTSQLRGVLAESALTGRIRYKWPLLRPLVDFVLEQVLTAYDVETRVEVGPPGPDSVSETIERFQKLLSAFSDAPWTFQRLCEILLEPKRQYSRLSKLVLAIEKCLLVTTEQPPTDPDQLPPPPLCSSLGPVNTNPAPVYTNVHHGSHTGHGAGPSGSADDSAGFTNSLLDVRHHPPHHLHHHGNHVGTPEHIEEDHWPEGLPEGKGPFKAGGVGVGLHGSLRPAGGPAGSGHGAPSGAASTSGSGSGSPGGGTAVHDAHGHSQPGGGSGIPPGVGAAVAAPPVAASGSQAILNALGAVGTSCSGGATTVVLSGSSAHHRGLTSGTATALLADGTGLDAMDVDGTAGPARVSDRKAAGNGSAPGLKTDGSGHQHQQRPHAKGGIDDANRGQEAEGPDGNLRSPVAVLKPVGGAAARGVDGEGAVQGSVAFGEGPAAEEQGPGEARVAGEAGADPGGALATVLLGERKGKVAEVDGGTTPVAPVGIPPPVG</sequence>
<feature type="compositionally biased region" description="Gly residues" evidence="2">
    <location>
        <begin position="300"/>
        <end position="309"/>
    </location>
</feature>
<dbReference type="GO" id="GO:0019888">
    <property type="term" value="F:protein phosphatase regulator activity"/>
    <property type="evidence" value="ECO:0007669"/>
    <property type="project" value="InterPro"/>
</dbReference>
<gene>
    <name evidence="3" type="ORF">Vafri_21468</name>
</gene>
<comment type="similarity">
    <text evidence="1">Belongs to the PPP4R2 family.</text>
</comment>
<comment type="caution">
    <text evidence="3">The sequence shown here is derived from an EMBL/GenBank/DDBJ whole genome shotgun (WGS) entry which is preliminary data.</text>
</comment>
<dbReference type="PANTHER" id="PTHR16487">
    <property type="entry name" value="PPP4R2-RELATED PROTEIN"/>
    <property type="match status" value="1"/>
</dbReference>
<feature type="compositionally biased region" description="Basic residues" evidence="2">
    <location>
        <begin position="230"/>
        <end position="240"/>
    </location>
</feature>
<reference evidence="3" key="1">
    <citation type="journal article" date="2021" name="Proc. Natl. Acad. Sci. U.S.A.">
        <title>Three genomes in the algal genus Volvox reveal the fate of a haploid sex-determining region after a transition to homothallism.</title>
        <authorList>
            <person name="Yamamoto K."/>
            <person name="Hamaji T."/>
            <person name="Kawai-Toyooka H."/>
            <person name="Matsuzaki R."/>
            <person name="Takahashi F."/>
            <person name="Nishimura Y."/>
            <person name="Kawachi M."/>
            <person name="Noguchi H."/>
            <person name="Minakuchi Y."/>
            <person name="Umen J.G."/>
            <person name="Toyoda A."/>
            <person name="Nozaki H."/>
        </authorList>
    </citation>
    <scope>NUCLEOTIDE SEQUENCE</scope>
    <source>
        <strain evidence="3">NIES-3780</strain>
    </source>
</reference>
<dbReference type="GO" id="GO:0005737">
    <property type="term" value="C:cytoplasm"/>
    <property type="evidence" value="ECO:0007669"/>
    <property type="project" value="TreeGrafter"/>
</dbReference>
<accession>A0A8J4FEY4</accession>
<organism evidence="3 4">
    <name type="scientific">Volvox africanus</name>
    <dbReference type="NCBI Taxonomy" id="51714"/>
    <lineage>
        <taxon>Eukaryota</taxon>
        <taxon>Viridiplantae</taxon>
        <taxon>Chlorophyta</taxon>
        <taxon>core chlorophytes</taxon>
        <taxon>Chlorophyceae</taxon>
        <taxon>CS clade</taxon>
        <taxon>Chlamydomonadales</taxon>
        <taxon>Volvocaceae</taxon>
        <taxon>Volvox</taxon>
    </lineage>
</organism>
<feature type="compositionally biased region" description="Gly residues" evidence="2">
    <location>
        <begin position="319"/>
        <end position="328"/>
    </location>
</feature>
<feature type="compositionally biased region" description="Basic and acidic residues" evidence="2">
    <location>
        <begin position="244"/>
        <end position="254"/>
    </location>
</feature>
<evidence type="ECO:0000313" key="4">
    <source>
        <dbReference type="Proteomes" id="UP000747399"/>
    </source>
</evidence>
<proteinExistence type="inferred from homology"/>
<feature type="compositionally biased region" description="Basic and acidic residues" evidence="2">
    <location>
        <begin position="437"/>
        <end position="447"/>
    </location>
</feature>
<dbReference type="InterPro" id="IPR015267">
    <property type="entry name" value="PPP4R2"/>
</dbReference>
<dbReference type="EMBL" id="BNCO01000111">
    <property type="protein sequence ID" value="GIL68195.1"/>
    <property type="molecule type" value="Genomic_DNA"/>
</dbReference>
<keyword evidence="4" id="KW-1185">Reference proteome</keyword>
<dbReference type="PANTHER" id="PTHR16487:SF0">
    <property type="entry name" value="PROTEIN PHOSPHATASE 4 REGULATORY SUBUNIT 2-RELATED"/>
    <property type="match status" value="1"/>
</dbReference>
<dbReference type="AlphaFoldDB" id="A0A8J4FEY4"/>
<dbReference type="Pfam" id="PF09184">
    <property type="entry name" value="PPP4R2"/>
    <property type="match status" value="1"/>
</dbReference>
<feature type="region of interest" description="Disordered" evidence="2">
    <location>
        <begin position="487"/>
        <end position="507"/>
    </location>
</feature>
<feature type="region of interest" description="Disordered" evidence="2">
    <location>
        <begin position="1"/>
        <end position="33"/>
    </location>
</feature>
<protein>
    <recommendedName>
        <fullName evidence="5">Serine/threonine-protein phosphatase 4 regulatory subunit 2</fullName>
    </recommendedName>
</protein>
<feature type="compositionally biased region" description="Low complexity" evidence="2">
    <location>
        <begin position="487"/>
        <end position="499"/>
    </location>
</feature>
<evidence type="ECO:0000256" key="2">
    <source>
        <dbReference type="SAM" id="MobiDB-lite"/>
    </source>
</evidence>
<dbReference type="GO" id="GO:0030289">
    <property type="term" value="C:protein phosphatase 4 complex"/>
    <property type="evidence" value="ECO:0007669"/>
    <property type="project" value="InterPro"/>
</dbReference>
<dbReference type="Proteomes" id="UP000747399">
    <property type="component" value="Unassembled WGS sequence"/>
</dbReference>
<evidence type="ECO:0008006" key="5">
    <source>
        <dbReference type="Google" id="ProtNLM"/>
    </source>
</evidence>